<evidence type="ECO:0000313" key="2">
    <source>
        <dbReference type="Proteomes" id="UP000095287"/>
    </source>
</evidence>
<proteinExistence type="predicted"/>
<keyword evidence="2" id="KW-1185">Reference proteome</keyword>
<keyword evidence="1" id="KW-0732">Signal</keyword>
<accession>A0A1I7ZF71</accession>
<name>A0A1I7ZF71_9BILA</name>
<feature type="signal peptide" evidence="1">
    <location>
        <begin position="1"/>
        <end position="20"/>
    </location>
</feature>
<sequence length="143" mass="16299">MARLTIAVVLLLSSFSVASGRRDSREGRIENGPALNDNDDHIHIEWVPILSRRNASDLMKDAFQEVLEDDDDYEAPTKIHRIGDMLSKSYDTIEKEEREGRDRLKSLTTQQYEHGFHSSASAIHMLSLVVTYCLHLLIFKTQG</sequence>
<evidence type="ECO:0000256" key="1">
    <source>
        <dbReference type="SAM" id="SignalP"/>
    </source>
</evidence>
<dbReference type="AlphaFoldDB" id="A0A1I7ZF71"/>
<evidence type="ECO:0000313" key="3">
    <source>
        <dbReference type="WBParaSite" id="L893_g25928.t1"/>
    </source>
</evidence>
<organism evidence="2 3">
    <name type="scientific">Steinernema glaseri</name>
    <dbReference type="NCBI Taxonomy" id="37863"/>
    <lineage>
        <taxon>Eukaryota</taxon>
        <taxon>Metazoa</taxon>
        <taxon>Ecdysozoa</taxon>
        <taxon>Nematoda</taxon>
        <taxon>Chromadorea</taxon>
        <taxon>Rhabditida</taxon>
        <taxon>Tylenchina</taxon>
        <taxon>Panagrolaimomorpha</taxon>
        <taxon>Strongyloidoidea</taxon>
        <taxon>Steinernematidae</taxon>
        <taxon>Steinernema</taxon>
    </lineage>
</organism>
<feature type="chain" id="PRO_5009313379" evidence="1">
    <location>
        <begin position="21"/>
        <end position="143"/>
    </location>
</feature>
<dbReference type="WBParaSite" id="L893_g25928.t1">
    <property type="protein sequence ID" value="L893_g25928.t1"/>
    <property type="gene ID" value="L893_g25928"/>
</dbReference>
<reference evidence="3" key="1">
    <citation type="submission" date="2016-11" db="UniProtKB">
        <authorList>
            <consortium name="WormBaseParasite"/>
        </authorList>
    </citation>
    <scope>IDENTIFICATION</scope>
</reference>
<protein>
    <submittedName>
        <fullName evidence="3">Secreted RxLR effector peptide protein</fullName>
    </submittedName>
</protein>
<dbReference type="Proteomes" id="UP000095287">
    <property type="component" value="Unplaced"/>
</dbReference>